<reference evidence="18" key="1">
    <citation type="submission" date="2025-08" db="UniProtKB">
        <authorList>
            <consortium name="RefSeq"/>
        </authorList>
    </citation>
    <scope>IDENTIFICATION</scope>
    <source>
        <tissue evidence="18">Whole body</tissue>
    </source>
</reference>
<evidence type="ECO:0000256" key="3">
    <source>
        <dbReference type="ARBA" id="ARBA00010136"/>
    </source>
</evidence>
<dbReference type="GO" id="GO:0006508">
    <property type="term" value="P:proteolysis"/>
    <property type="evidence" value="ECO:0007669"/>
    <property type="project" value="UniProtKB-KW"/>
</dbReference>
<keyword evidence="10" id="KW-0862">Zinc</keyword>
<evidence type="ECO:0000256" key="8">
    <source>
        <dbReference type="ARBA" id="ARBA00022729"/>
    </source>
</evidence>
<evidence type="ECO:0000256" key="14">
    <source>
        <dbReference type="ARBA" id="ARBA00023288"/>
    </source>
</evidence>
<evidence type="ECO:0000256" key="4">
    <source>
        <dbReference type="ARBA" id="ARBA00022475"/>
    </source>
</evidence>
<keyword evidence="14" id="KW-0449">Lipoprotein</keyword>
<organism evidence="17 18">
    <name type="scientific">Temnothorax curvispinosus</name>
    <dbReference type="NCBI Taxonomy" id="300111"/>
    <lineage>
        <taxon>Eukaryota</taxon>
        <taxon>Metazoa</taxon>
        <taxon>Ecdysozoa</taxon>
        <taxon>Arthropoda</taxon>
        <taxon>Hexapoda</taxon>
        <taxon>Insecta</taxon>
        <taxon>Pterygota</taxon>
        <taxon>Neoptera</taxon>
        <taxon>Endopterygota</taxon>
        <taxon>Hymenoptera</taxon>
        <taxon>Apocrita</taxon>
        <taxon>Aculeata</taxon>
        <taxon>Formicoidea</taxon>
        <taxon>Formicidae</taxon>
        <taxon>Myrmicinae</taxon>
        <taxon>Temnothorax</taxon>
    </lineage>
</organism>
<dbReference type="GO" id="GO:0005615">
    <property type="term" value="C:extracellular space"/>
    <property type="evidence" value="ECO:0007669"/>
    <property type="project" value="TreeGrafter"/>
</dbReference>
<evidence type="ECO:0000313" key="17">
    <source>
        <dbReference type="Proteomes" id="UP000504618"/>
    </source>
</evidence>
<keyword evidence="12" id="KW-0472">Membrane</keyword>
<keyword evidence="4" id="KW-1003">Cell membrane</keyword>
<evidence type="ECO:0000256" key="10">
    <source>
        <dbReference type="ARBA" id="ARBA00022833"/>
    </source>
</evidence>
<dbReference type="OrthoDB" id="7629650at2759"/>
<dbReference type="GO" id="GO:0008270">
    <property type="term" value="F:zinc ion binding"/>
    <property type="evidence" value="ECO:0007669"/>
    <property type="project" value="InterPro"/>
</dbReference>
<evidence type="ECO:0000256" key="2">
    <source>
        <dbReference type="ARBA" id="ARBA00004609"/>
    </source>
</evidence>
<evidence type="ECO:0000313" key="18">
    <source>
        <dbReference type="RefSeq" id="XP_024889245.1"/>
    </source>
</evidence>
<dbReference type="Gene3D" id="1.25.50.20">
    <property type="match status" value="1"/>
</dbReference>
<keyword evidence="13" id="KW-0325">Glycoprotein</keyword>
<dbReference type="PANTHER" id="PTHR11533:SF294">
    <property type="entry name" value="THYROTROPIN-RELEASING HORMONE-DEGRADING ECTOENZYME"/>
    <property type="match status" value="1"/>
</dbReference>
<dbReference type="GO" id="GO:0098552">
    <property type="term" value="C:side of membrane"/>
    <property type="evidence" value="ECO:0007669"/>
    <property type="project" value="UniProtKB-KW"/>
</dbReference>
<feature type="domain" description="Peptidase M1 membrane alanine aminopeptidase" evidence="15">
    <location>
        <begin position="1"/>
        <end position="152"/>
    </location>
</feature>
<dbReference type="SUPFAM" id="SSF55486">
    <property type="entry name" value="Metalloproteases ('zincins'), catalytic domain"/>
    <property type="match status" value="1"/>
</dbReference>
<feature type="domain" description="ERAP1-like C-terminal" evidence="16">
    <location>
        <begin position="234"/>
        <end position="525"/>
    </location>
</feature>
<evidence type="ECO:0000256" key="6">
    <source>
        <dbReference type="ARBA" id="ARBA00022670"/>
    </source>
</evidence>
<dbReference type="InterPro" id="IPR050344">
    <property type="entry name" value="Peptidase_M1_aminopeptidases"/>
</dbReference>
<dbReference type="Gene3D" id="1.10.390.10">
    <property type="entry name" value="Neutral Protease Domain 2"/>
    <property type="match status" value="1"/>
</dbReference>
<keyword evidence="17" id="KW-1185">Reference proteome</keyword>
<dbReference type="InterPro" id="IPR014782">
    <property type="entry name" value="Peptidase_M1_dom"/>
</dbReference>
<dbReference type="InterPro" id="IPR027268">
    <property type="entry name" value="Peptidase_M4/M1_CTD_sf"/>
</dbReference>
<keyword evidence="8" id="KW-0732">Signal</keyword>
<dbReference type="Pfam" id="PF01433">
    <property type="entry name" value="Peptidase_M1"/>
    <property type="match status" value="1"/>
</dbReference>
<dbReference type="FunFam" id="2.60.40.1910:FF:000008">
    <property type="entry name" value="Aminopeptidase"/>
    <property type="match status" value="1"/>
</dbReference>
<evidence type="ECO:0000256" key="7">
    <source>
        <dbReference type="ARBA" id="ARBA00022723"/>
    </source>
</evidence>
<keyword evidence="9" id="KW-0378">Hydrolase</keyword>
<dbReference type="Gene3D" id="2.60.40.1910">
    <property type="match status" value="1"/>
</dbReference>
<evidence type="ECO:0000259" key="15">
    <source>
        <dbReference type="Pfam" id="PF01433"/>
    </source>
</evidence>
<dbReference type="PANTHER" id="PTHR11533">
    <property type="entry name" value="PROTEASE M1 ZINC METALLOPROTEASE"/>
    <property type="match status" value="1"/>
</dbReference>
<dbReference type="AlphaFoldDB" id="A0A6J1R8V3"/>
<comment type="subcellular location">
    <subcellularLocation>
        <location evidence="2">Cell membrane</location>
        <topology evidence="2">Lipid-anchor</topology>
        <topology evidence="2">GPI-anchor</topology>
    </subcellularLocation>
</comment>
<dbReference type="GO" id="GO:0005886">
    <property type="term" value="C:plasma membrane"/>
    <property type="evidence" value="ECO:0007669"/>
    <property type="project" value="UniProtKB-SubCell"/>
</dbReference>
<dbReference type="RefSeq" id="XP_024889245.1">
    <property type="nucleotide sequence ID" value="XM_025033477.1"/>
</dbReference>
<dbReference type="Proteomes" id="UP000504618">
    <property type="component" value="Unplaced"/>
</dbReference>
<keyword evidence="5" id="KW-0336">GPI-anchor</keyword>
<dbReference type="InterPro" id="IPR024571">
    <property type="entry name" value="ERAP1-like_C_dom"/>
</dbReference>
<dbReference type="GO" id="GO:0005737">
    <property type="term" value="C:cytoplasm"/>
    <property type="evidence" value="ECO:0007669"/>
    <property type="project" value="TreeGrafter"/>
</dbReference>
<sequence length="536" mass="63550">MAHQWFGNVVSPFWWSYVWLNEGLASFFEEYVLNEIFKEWRIMDVFVIKTQQSALHNDIAKHMKPITFEVNNRKEIQSLFSYSSYGKAPAILRMLQHTLTPEVFRNGIIKYLRKHQFSSATSDDLWNAFQVALDESDVPHNAYKLKNVMDIWLKQSHYPVVHVTRNYVTGKMILTQEHFPKTENEQYIDSDKWWIPVTFATPQTNSDFSSTLPTHWLRPQDKNISIDEIDPNDWVIVNVQQMGYYRVNYDDSNWRKIANYLNSDNYTKIHVLNRAQIIDDAYHLVMARQLDIEIFLDLANYLSRETDFIALYPMFNILDFTVEFYKFPETNYFKQYVLRILDEIIKNVGYEEDPAEDNLTKLKRSNTLKWACNFGHCECMRMATVKLDEFLSNPETHRIPSDLKEWIYCNGIMKANASTWNKLMDIYFIKQDNDILEYLACSENPDILVNFINTSASNDIIIQNNGYYVIIPSIIQKHSDNDAILDYMLANLDEITYNYTRMRNNEKILIGIIYSVHSRERLDKVNYLRCHIFIYN</sequence>
<gene>
    <name evidence="18" type="primary">LOC112465755</name>
</gene>
<evidence type="ECO:0000256" key="11">
    <source>
        <dbReference type="ARBA" id="ARBA00023049"/>
    </source>
</evidence>
<dbReference type="GeneID" id="112465755"/>
<keyword evidence="7" id="KW-0479">Metal-binding</keyword>
<dbReference type="GO" id="GO:0070006">
    <property type="term" value="F:metalloaminopeptidase activity"/>
    <property type="evidence" value="ECO:0007669"/>
    <property type="project" value="TreeGrafter"/>
</dbReference>
<comment type="similarity">
    <text evidence="3">Belongs to the peptidase M1 family.</text>
</comment>
<evidence type="ECO:0000256" key="12">
    <source>
        <dbReference type="ARBA" id="ARBA00023136"/>
    </source>
</evidence>
<dbReference type="GO" id="GO:0042277">
    <property type="term" value="F:peptide binding"/>
    <property type="evidence" value="ECO:0007669"/>
    <property type="project" value="TreeGrafter"/>
</dbReference>
<protein>
    <submittedName>
        <fullName evidence="18">Aminopeptidase N-like</fullName>
    </submittedName>
</protein>
<evidence type="ECO:0000256" key="5">
    <source>
        <dbReference type="ARBA" id="ARBA00022622"/>
    </source>
</evidence>
<accession>A0A6J1R8V3</accession>
<comment type="cofactor">
    <cofactor evidence="1">
        <name>Zn(2+)</name>
        <dbReference type="ChEBI" id="CHEBI:29105"/>
    </cofactor>
</comment>
<proteinExistence type="inferred from homology"/>
<keyword evidence="6" id="KW-0645">Protease</keyword>
<evidence type="ECO:0000256" key="9">
    <source>
        <dbReference type="ARBA" id="ARBA00022801"/>
    </source>
</evidence>
<keyword evidence="11" id="KW-0482">Metalloprotease</keyword>
<evidence type="ECO:0000256" key="13">
    <source>
        <dbReference type="ARBA" id="ARBA00023180"/>
    </source>
</evidence>
<dbReference type="Pfam" id="PF11838">
    <property type="entry name" value="ERAP1_C"/>
    <property type="match status" value="1"/>
</dbReference>
<dbReference type="GO" id="GO:0043171">
    <property type="term" value="P:peptide catabolic process"/>
    <property type="evidence" value="ECO:0007669"/>
    <property type="project" value="TreeGrafter"/>
</dbReference>
<evidence type="ECO:0000259" key="16">
    <source>
        <dbReference type="Pfam" id="PF11838"/>
    </source>
</evidence>
<evidence type="ECO:0000256" key="1">
    <source>
        <dbReference type="ARBA" id="ARBA00001947"/>
    </source>
</evidence>
<name>A0A6J1R8V3_9HYME</name>